<sequence length="1560" mass="172105">MALPAVRHLDPVIGVDVHAVIIAPEPAPVFLPHPYVGFVLDLREYVEAAKGVIGSIVFTFIEEEAIDYLQDNPDVARKLDSTLDAAATGLEQANAELMSNPLAAEGVKLGKEGASIAGDIASATGAGTGMGGTAGRPVFVNGFLRATVGTHSFHVPGLHFPLGESFAPELPSNDAESYMGSRTVLANNDPLSFMALPAMSCWSVGLEPPPHNGAHTERTALSMPTSVMLPIPAGRPVLVGGPPVMNMAALGASLFKAFRGSKWAKKLADRLHLKPGFLRCKVLDAEPVDVTTGEVVVQQNDFTVPGRLPLVWDRYYASHDTRCGATGVGWQTPADIRLELMRHDGAIGVAAYFPDHATAFDVMPDAVGWPARAYDWQHGHALYRRDDRLILRTRAGIEHEFALPAHWQHALEGLAEDATLTLPVGRMVDLNGNAWVFERDVYGGLVRLVEWKRDGQTGRLVECGTGRGPQAGLLTSLTLIDAGGNAHPLVSYEHDPERNLAAAIDAMAHPHHFEYAAGHRMVSHTSARGVSFYYSYLLGDDGAWRVDHAWGDNGLFDYRFVYDRSRMETRVTDSLGHTTITQMNERGIPVAEIDPLGGVTGYQYDAQGRTSVVIDPAGRTTAWEYDAYGNLLVQMLPDRSAIRTEFDPHHRPVCMTLVGGRQWRYEWDTFGNLLTQIDPSGAISRYAYDKYGQLVEHTGPRSASTRFDYDREGNLAAQINALGHCTQYRYDARGYLTEAINALGQRSKYEYDRNGNLTRAIEPGGHEIHCVYDVESNLIRYRDPAGHVTQMDYSALGQVSRRHAPDGTTVEYRYDTEEQLIGVVNERGELYALERDALGRIVVEADYWGQARRYRYGAAGELLCSTNPLGQTVEYQYDRLGRLVQKRVPHPGQDDGLQVDSFTYDRYGDLVMAQNPSCRVKFSYDAAGRVIEERQGDEFTIASDYDEAGNRIERRTQLIADGAVVEHTVRYAHDALDAVTSIQIDDTAPVVLERDALGQICAEQLGAELRRELAYESGGQLAAQRTLLTGTGALFASEYTYDANGELAEKRDSRGGIERFQYDPVGRVTAHLDPAGQLHRHLYDPAGDLLKTHIRERRTADAVDAAQADTWVREGEYDGSYYAYDRAGNLIRKHGPTQDLTLYWDAEGQLAETVAVWPVAATSGGASTHISAQYEYDAFQRRVRKIVHVEAPSEAGQGRASRVSHFFWDGNTLVGEYASCDGGSSDAMVSGARYGLRAEQFVEPDRDQFVEGTRFALGRACEWVYYPKTFRPLAAVYSGLADDGVSLQTVGVGRLMTSSEMVYFYQNDPNGTPIRMHDVNGTVVWDAHYSPTGGVGRIERRRIEQPIRLQGQYFDEESDLHYNRHRYFDARSGQFISADPIRLAGGANIYRYAPNAVTWADPLGLSASPYPVPIFDPNNPISFHAIWGYVKSVPGHEMPENVSVIRPAYDDIAARRGANVAVLRVGKGDDEHYYVFGSGKDENGRSKHAEEFMFAFMRKNKINPSDVTGAYSVLSPCAAKCLKKTNSKKMNFDWSIIHVGGSEARTYSKIRAGLASHGIS</sequence>
<keyword evidence="6" id="KW-1185">Reference proteome</keyword>
<evidence type="ECO:0000259" key="2">
    <source>
        <dbReference type="Pfam" id="PF03527"/>
    </source>
</evidence>
<dbReference type="PRINTS" id="PR00394">
    <property type="entry name" value="RHSPROTEIN"/>
</dbReference>
<dbReference type="Pfam" id="PF25023">
    <property type="entry name" value="TEN_YD-shell"/>
    <property type="match status" value="1"/>
</dbReference>
<keyword evidence="1" id="KW-0677">Repeat</keyword>
<evidence type="ECO:0000259" key="3">
    <source>
        <dbReference type="Pfam" id="PF20148"/>
    </source>
</evidence>
<dbReference type="Gene3D" id="2.180.10.10">
    <property type="entry name" value="RHS repeat-associated core"/>
    <property type="match status" value="3"/>
</dbReference>
<dbReference type="CDD" id="cd14740">
    <property type="entry name" value="PAAR_4"/>
    <property type="match status" value="2"/>
</dbReference>
<proteinExistence type="predicted"/>
<name>A0ABU1M0R2_9BURK</name>
<evidence type="ECO:0000256" key="1">
    <source>
        <dbReference type="ARBA" id="ARBA00022737"/>
    </source>
</evidence>
<dbReference type="Pfam" id="PF14440">
    <property type="entry name" value="XOO_2897-deam"/>
    <property type="match status" value="1"/>
</dbReference>
<accession>A0ABU1M0R2</accession>
<dbReference type="EMBL" id="JAVDRP010000021">
    <property type="protein sequence ID" value="MDR6412606.1"/>
    <property type="molecule type" value="Genomic_DNA"/>
</dbReference>
<dbReference type="InterPro" id="IPR045351">
    <property type="entry name" value="DUF6531"/>
</dbReference>
<feature type="domain" description="Teneurin-like YD-shell" evidence="4">
    <location>
        <begin position="685"/>
        <end position="868"/>
    </location>
</feature>
<feature type="domain" description="DUF6531" evidence="3">
    <location>
        <begin position="286"/>
        <end position="346"/>
    </location>
</feature>
<dbReference type="InterPro" id="IPR022385">
    <property type="entry name" value="Rhs_assc_core"/>
</dbReference>
<evidence type="ECO:0000313" key="5">
    <source>
        <dbReference type="EMBL" id="MDR6412606.1"/>
    </source>
</evidence>
<dbReference type="Pfam" id="PF03527">
    <property type="entry name" value="RHS"/>
    <property type="match status" value="1"/>
</dbReference>
<dbReference type="NCBIfam" id="TIGR03696">
    <property type="entry name" value="Rhs_assc_core"/>
    <property type="match status" value="1"/>
</dbReference>
<dbReference type="InterPro" id="IPR032722">
    <property type="entry name" value="Deaminase_XOO_2897"/>
</dbReference>
<dbReference type="PANTHER" id="PTHR32305:SF15">
    <property type="entry name" value="PROTEIN RHSA-RELATED"/>
    <property type="match status" value="1"/>
</dbReference>
<dbReference type="InterPro" id="IPR031325">
    <property type="entry name" value="RHS_repeat"/>
</dbReference>
<organism evidence="5 6">
    <name type="scientific">Paraburkholderia terricola</name>
    <dbReference type="NCBI Taxonomy" id="169427"/>
    <lineage>
        <taxon>Bacteria</taxon>
        <taxon>Pseudomonadati</taxon>
        <taxon>Pseudomonadota</taxon>
        <taxon>Betaproteobacteria</taxon>
        <taxon>Burkholderiales</taxon>
        <taxon>Burkholderiaceae</taxon>
        <taxon>Paraburkholderia</taxon>
    </lineage>
</organism>
<dbReference type="PANTHER" id="PTHR32305">
    <property type="match status" value="1"/>
</dbReference>
<reference evidence="5 6" key="1">
    <citation type="submission" date="2023-07" db="EMBL/GenBank/DDBJ databases">
        <title>Sorghum-associated microbial communities from plants grown in Nebraska, USA.</title>
        <authorList>
            <person name="Schachtman D."/>
        </authorList>
    </citation>
    <scope>NUCLEOTIDE SEQUENCE [LARGE SCALE GENOMIC DNA]</scope>
    <source>
        <strain evidence="5 6">DS1316</strain>
    </source>
</reference>
<gene>
    <name evidence="5" type="ORF">J2804_006042</name>
</gene>
<evidence type="ECO:0000313" key="6">
    <source>
        <dbReference type="Proteomes" id="UP001264340"/>
    </source>
</evidence>
<dbReference type="RefSeq" id="WP_310126726.1">
    <property type="nucleotide sequence ID" value="NZ_JAVDQV010000023.1"/>
</dbReference>
<dbReference type="InterPro" id="IPR001826">
    <property type="entry name" value="RHS"/>
</dbReference>
<dbReference type="NCBIfam" id="TIGR01643">
    <property type="entry name" value="YD_repeat_2x"/>
    <property type="match status" value="10"/>
</dbReference>
<dbReference type="Proteomes" id="UP001264340">
    <property type="component" value="Unassembled WGS sequence"/>
</dbReference>
<comment type="caution">
    <text evidence="5">The sequence shown here is derived from an EMBL/GenBank/DDBJ whole genome shotgun (WGS) entry which is preliminary data.</text>
</comment>
<dbReference type="Pfam" id="PF05593">
    <property type="entry name" value="RHS_repeat"/>
    <property type="match status" value="3"/>
</dbReference>
<dbReference type="InterPro" id="IPR006530">
    <property type="entry name" value="YD"/>
</dbReference>
<protein>
    <submittedName>
        <fullName evidence="5">RHS repeat-associated protein</fullName>
    </submittedName>
</protein>
<dbReference type="InterPro" id="IPR056823">
    <property type="entry name" value="TEN-like_YD-shell"/>
</dbReference>
<feature type="domain" description="RHS protein conserved region" evidence="2">
    <location>
        <begin position="1302"/>
        <end position="1331"/>
    </location>
</feature>
<dbReference type="Pfam" id="PF20148">
    <property type="entry name" value="DUF6531"/>
    <property type="match status" value="1"/>
</dbReference>
<dbReference type="InterPro" id="IPR050708">
    <property type="entry name" value="T6SS_VgrG/RHS"/>
</dbReference>
<evidence type="ECO:0000259" key="4">
    <source>
        <dbReference type="Pfam" id="PF25023"/>
    </source>
</evidence>